<sequence length="126" mass="14637">MYLRFEPETVDPNSNYIWSVFGALGHLLETGTLTDYEFSRLQELDDWFTTNLQEPTRLARSRKNDAEKKAVCWFKADASECIANLREIVSVLNNHDLTIRMLKSTNPGYVVYEDKYQIAAIPFHKT</sequence>
<evidence type="ECO:0000313" key="1">
    <source>
        <dbReference type="EMBL" id="TWU30077.1"/>
    </source>
</evidence>
<organism evidence="1 2">
    <name type="scientific">Bythopirellula polymerisocia</name>
    <dbReference type="NCBI Taxonomy" id="2528003"/>
    <lineage>
        <taxon>Bacteria</taxon>
        <taxon>Pseudomonadati</taxon>
        <taxon>Planctomycetota</taxon>
        <taxon>Planctomycetia</taxon>
        <taxon>Pirellulales</taxon>
        <taxon>Lacipirellulaceae</taxon>
        <taxon>Bythopirellula</taxon>
    </lineage>
</organism>
<reference evidence="1 2" key="1">
    <citation type="submission" date="2019-02" db="EMBL/GenBank/DDBJ databases">
        <title>Deep-cultivation of Planctomycetes and their phenomic and genomic characterization uncovers novel biology.</title>
        <authorList>
            <person name="Wiegand S."/>
            <person name="Jogler M."/>
            <person name="Boedeker C."/>
            <person name="Pinto D."/>
            <person name="Vollmers J."/>
            <person name="Rivas-Marin E."/>
            <person name="Kohn T."/>
            <person name="Peeters S.H."/>
            <person name="Heuer A."/>
            <person name="Rast P."/>
            <person name="Oberbeckmann S."/>
            <person name="Bunk B."/>
            <person name="Jeske O."/>
            <person name="Meyerdierks A."/>
            <person name="Storesund J.E."/>
            <person name="Kallscheuer N."/>
            <person name="Luecker S."/>
            <person name="Lage O.M."/>
            <person name="Pohl T."/>
            <person name="Merkel B.J."/>
            <person name="Hornburger P."/>
            <person name="Mueller R.-W."/>
            <person name="Bruemmer F."/>
            <person name="Labrenz M."/>
            <person name="Spormann A.M."/>
            <person name="Op Den Camp H."/>
            <person name="Overmann J."/>
            <person name="Amann R."/>
            <person name="Jetten M.S.M."/>
            <person name="Mascher T."/>
            <person name="Medema M.H."/>
            <person name="Devos D.P."/>
            <person name="Kaster A.-K."/>
            <person name="Ovreas L."/>
            <person name="Rohde M."/>
            <person name="Galperin M.Y."/>
            <person name="Jogler C."/>
        </authorList>
    </citation>
    <scope>NUCLEOTIDE SEQUENCE [LARGE SCALE GENOMIC DNA]</scope>
    <source>
        <strain evidence="1 2">Pla144</strain>
    </source>
</reference>
<comment type="caution">
    <text evidence="1">The sequence shown here is derived from an EMBL/GenBank/DDBJ whole genome shotgun (WGS) entry which is preliminary data.</text>
</comment>
<accession>A0A5C6D349</accession>
<protein>
    <submittedName>
        <fullName evidence="1">Uncharacterized protein</fullName>
    </submittedName>
</protein>
<keyword evidence="2" id="KW-1185">Reference proteome</keyword>
<gene>
    <name evidence="1" type="ORF">Pla144_08630</name>
</gene>
<name>A0A5C6D349_9BACT</name>
<dbReference type="Proteomes" id="UP000318437">
    <property type="component" value="Unassembled WGS sequence"/>
</dbReference>
<proteinExistence type="predicted"/>
<evidence type="ECO:0000313" key="2">
    <source>
        <dbReference type="Proteomes" id="UP000318437"/>
    </source>
</evidence>
<dbReference type="EMBL" id="SJPS01000001">
    <property type="protein sequence ID" value="TWU30077.1"/>
    <property type="molecule type" value="Genomic_DNA"/>
</dbReference>
<dbReference type="AlphaFoldDB" id="A0A5C6D349"/>